<comment type="caution">
    <text evidence="3">The sequence shown here is derived from an EMBL/GenBank/DDBJ whole genome shotgun (WGS) entry which is preliminary data.</text>
</comment>
<feature type="compositionally biased region" description="Basic and acidic residues" evidence="1">
    <location>
        <begin position="341"/>
        <end position="354"/>
    </location>
</feature>
<dbReference type="AlphaFoldDB" id="A0AAX6FP83"/>
<dbReference type="PANTHER" id="PTHR12854">
    <property type="entry name" value="ATAXIN 2-RELATED"/>
    <property type="match status" value="1"/>
</dbReference>
<protein>
    <submittedName>
        <fullName evidence="3">Polyadenylate-binding protein-interacting protein 4 isoform X2</fullName>
    </submittedName>
</protein>
<feature type="compositionally biased region" description="Polar residues" evidence="1">
    <location>
        <begin position="524"/>
        <end position="533"/>
    </location>
</feature>
<evidence type="ECO:0000259" key="2">
    <source>
        <dbReference type="SMART" id="SM01272"/>
    </source>
</evidence>
<dbReference type="InterPro" id="IPR045117">
    <property type="entry name" value="ATXN2-like"/>
</dbReference>
<feature type="region of interest" description="Disordered" evidence="1">
    <location>
        <begin position="330"/>
        <end position="358"/>
    </location>
</feature>
<evidence type="ECO:0000256" key="1">
    <source>
        <dbReference type="SAM" id="MobiDB-lite"/>
    </source>
</evidence>
<reference evidence="3" key="2">
    <citation type="submission" date="2023-04" db="EMBL/GenBank/DDBJ databases">
        <authorList>
            <person name="Bruccoleri R.E."/>
            <person name="Oakeley E.J."/>
            <person name="Faust A.-M."/>
            <person name="Dessus-Babus S."/>
            <person name="Altorfer M."/>
            <person name="Burckhardt D."/>
            <person name="Oertli M."/>
            <person name="Naumann U."/>
            <person name="Petersen F."/>
            <person name="Wong J."/>
        </authorList>
    </citation>
    <scope>NUCLEOTIDE SEQUENCE</scope>
    <source>
        <strain evidence="3">GSM-AAB239-AS_SAM_17_03QT</strain>
        <tissue evidence="3">Leaf</tissue>
    </source>
</reference>
<feature type="region of interest" description="Disordered" evidence="1">
    <location>
        <begin position="1"/>
        <end position="49"/>
    </location>
</feature>
<name>A0AAX6FP83_IRIPA</name>
<dbReference type="FunFam" id="2.30.30.100:FF:000054">
    <property type="entry name" value="Polyadenylate-binding protein-interacting protein 3"/>
    <property type="match status" value="1"/>
</dbReference>
<dbReference type="GO" id="GO:0010494">
    <property type="term" value="C:cytoplasmic stress granule"/>
    <property type="evidence" value="ECO:0007669"/>
    <property type="project" value="TreeGrafter"/>
</dbReference>
<dbReference type="InterPro" id="IPR009604">
    <property type="entry name" value="LsmAD_domain"/>
</dbReference>
<feature type="compositionally biased region" description="Polar residues" evidence="1">
    <location>
        <begin position="1"/>
        <end position="15"/>
    </location>
</feature>
<keyword evidence="4" id="KW-1185">Reference proteome</keyword>
<sequence length="622" mass="68572">MNLQNNIQPRSSINSFGRRRVDRDTGPRPDTRMHSGKPASGSFGTSGGLTNPSRDRLIYVMTSLIGLPVDVHIRNGSIISGIFHATNAEKDFGIVLKMAQIIKDGSARGQKSVPDTVKKPRDMFIQSKDLVQVVAKDVPLTIEEFSNGNAHERRTDLMIDSAISHSRHLEAERELERWTPDVDDPGCPELENIFDGTWNRNWDQFETNEALFGVKSTFDEELYTTKLERGPRTRELELKASRLAREIEGEDTNDLHLAEERGMQFHEDFDFDEEIRYSAVKREVDDSGFEESDISFLDACNDETFGTSHGSAIQISYSDVARNKYVNKGPTSSSLLSMDEESSRNVHSDMEARHSSSNIHVKPVTSDFVAKSSLFFKEEIRLEEKQTNDRDEEKDFLNGCTERTLPEVAQTSKFIEVQSLQTSIDAKQRSPGTDAYDSSSAGLESKPSIGESSEAAFSADSVAASEPVDPALRTGISKLSTSERIGAGRASGATGLSPSSSLGSLSSEKSTLNPNAKEFKLNPNAKSFTPSASFRPSVPMSEVPFFYGGNLSAIPPMHSVSMGIGIGPSFGGPQPVYNPQAAQAYVHPNGPLYGQQMIVGQPRPVYYMPTYPPEMQYKGRDH</sequence>
<proteinExistence type="predicted"/>
<dbReference type="SMART" id="SM01272">
    <property type="entry name" value="LsmAD"/>
    <property type="match status" value="1"/>
</dbReference>
<reference evidence="3" key="1">
    <citation type="journal article" date="2023" name="GigaByte">
        <title>Genome assembly of the bearded iris, Iris pallida Lam.</title>
        <authorList>
            <person name="Bruccoleri R.E."/>
            <person name="Oakeley E.J."/>
            <person name="Faust A.M.E."/>
            <person name="Altorfer M."/>
            <person name="Dessus-Babus S."/>
            <person name="Burckhardt D."/>
            <person name="Oertli M."/>
            <person name="Naumann U."/>
            <person name="Petersen F."/>
            <person name="Wong J."/>
        </authorList>
    </citation>
    <scope>NUCLEOTIDE SEQUENCE</scope>
    <source>
        <strain evidence="3">GSM-AAB239-AS_SAM_17_03QT</strain>
    </source>
</reference>
<dbReference type="EMBL" id="JANAVB010027397">
    <property type="protein sequence ID" value="KAJ6818172.1"/>
    <property type="molecule type" value="Genomic_DNA"/>
</dbReference>
<evidence type="ECO:0000313" key="3">
    <source>
        <dbReference type="EMBL" id="KAJ6818172.1"/>
    </source>
</evidence>
<dbReference type="InterPro" id="IPR009818">
    <property type="entry name" value="PAM2_motif"/>
</dbReference>
<feature type="region of interest" description="Disordered" evidence="1">
    <location>
        <begin position="421"/>
        <end position="454"/>
    </location>
</feature>
<evidence type="ECO:0000313" key="4">
    <source>
        <dbReference type="Proteomes" id="UP001140949"/>
    </source>
</evidence>
<dbReference type="Pfam" id="PF14438">
    <property type="entry name" value="SM-ATX"/>
    <property type="match status" value="1"/>
</dbReference>
<gene>
    <name evidence="3" type="ORF">M6B38_407515</name>
</gene>
<dbReference type="PANTHER" id="PTHR12854:SF7">
    <property type="entry name" value="ATAXIN-2 HOMOLOG"/>
    <property type="match status" value="1"/>
</dbReference>
<dbReference type="GO" id="GO:0003729">
    <property type="term" value="F:mRNA binding"/>
    <property type="evidence" value="ECO:0007669"/>
    <property type="project" value="TreeGrafter"/>
</dbReference>
<dbReference type="GO" id="GO:0034063">
    <property type="term" value="P:stress granule assembly"/>
    <property type="evidence" value="ECO:0007669"/>
    <property type="project" value="TreeGrafter"/>
</dbReference>
<dbReference type="Pfam" id="PF07145">
    <property type="entry name" value="PAM2"/>
    <property type="match status" value="1"/>
</dbReference>
<dbReference type="Pfam" id="PF06741">
    <property type="entry name" value="LsmAD"/>
    <property type="match status" value="1"/>
</dbReference>
<feature type="region of interest" description="Disordered" evidence="1">
    <location>
        <begin position="483"/>
        <end position="533"/>
    </location>
</feature>
<feature type="compositionally biased region" description="Basic and acidic residues" evidence="1">
    <location>
        <begin position="19"/>
        <end position="33"/>
    </location>
</feature>
<organism evidence="3 4">
    <name type="scientific">Iris pallida</name>
    <name type="common">Sweet iris</name>
    <dbReference type="NCBI Taxonomy" id="29817"/>
    <lineage>
        <taxon>Eukaryota</taxon>
        <taxon>Viridiplantae</taxon>
        <taxon>Streptophyta</taxon>
        <taxon>Embryophyta</taxon>
        <taxon>Tracheophyta</taxon>
        <taxon>Spermatophyta</taxon>
        <taxon>Magnoliopsida</taxon>
        <taxon>Liliopsida</taxon>
        <taxon>Asparagales</taxon>
        <taxon>Iridaceae</taxon>
        <taxon>Iridoideae</taxon>
        <taxon>Irideae</taxon>
        <taxon>Iris</taxon>
    </lineage>
</organism>
<dbReference type="Proteomes" id="UP001140949">
    <property type="component" value="Unassembled WGS sequence"/>
</dbReference>
<accession>A0AAX6FP83</accession>
<feature type="domain" description="LsmAD" evidence="2">
    <location>
        <begin position="212"/>
        <end position="283"/>
    </location>
</feature>
<dbReference type="InterPro" id="IPR025852">
    <property type="entry name" value="SM_dom_ATX"/>
</dbReference>
<feature type="compositionally biased region" description="Low complexity" evidence="1">
    <location>
        <begin position="491"/>
        <end position="510"/>
    </location>
</feature>